<accession>A0A1R3K6F0</accession>
<dbReference type="AlphaFoldDB" id="A0A1R3K6F0"/>
<comment type="caution">
    <text evidence="1">The sequence shown here is derived from an EMBL/GenBank/DDBJ whole genome shotgun (WGS) entry which is preliminary data.</text>
</comment>
<dbReference type="EMBL" id="AWUE01014604">
    <property type="protein sequence ID" value="OMP02660.1"/>
    <property type="molecule type" value="Genomic_DNA"/>
</dbReference>
<dbReference type="OrthoDB" id="978710at2759"/>
<dbReference type="PANTHER" id="PTHR33103:SF19">
    <property type="entry name" value="OS09G0544700 PROTEIN"/>
    <property type="match status" value="1"/>
</dbReference>
<keyword evidence="2" id="KW-1185">Reference proteome</keyword>
<reference evidence="2" key="1">
    <citation type="submission" date="2013-09" db="EMBL/GenBank/DDBJ databases">
        <title>Corchorus olitorius genome sequencing.</title>
        <authorList>
            <person name="Alam M."/>
            <person name="Haque M.S."/>
            <person name="Islam M.S."/>
            <person name="Emdad E.M."/>
            <person name="Islam M.M."/>
            <person name="Ahmed B."/>
            <person name="Halim A."/>
            <person name="Hossen Q.M.M."/>
            <person name="Hossain M.Z."/>
            <person name="Ahmed R."/>
            <person name="Khan M.M."/>
            <person name="Islam R."/>
            <person name="Rashid M.M."/>
            <person name="Khan S.A."/>
            <person name="Rahman M.S."/>
            <person name="Alam M."/>
            <person name="Yahiya A.S."/>
            <person name="Khan M.S."/>
            <person name="Azam M.S."/>
            <person name="Haque T."/>
            <person name="Lashkar M.Z.H."/>
            <person name="Akhand A.I."/>
            <person name="Morshed G."/>
            <person name="Roy S."/>
            <person name="Uddin K.S."/>
            <person name="Rabeya T."/>
            <person name="Hossain A.S."/>
            <person name="Chowdhury A."/>
            <person name="Snigdha A.R."/>
            <person name="Mortoza M.S."/>
            <person name="Matin S.A."/>
            <person name="Hoque S.M.E."/>
            <person name="Islam M.K."/>
            <person name="Roy D.K."/>
            <person name="Haider R."/>
            <person name="Moosa M.M."/>
            <person name="Elias S.M."/>
            <person name="Hasan A.M."/>
            <person name="Jahan S."/>
            <person name="Shafiuddin M."/>
            <person name="Mahmood N."/>
            <person name="Shommy N.S."/>
        </authorList>
    </citation>
    <scope>NUCLEOTIDE SEQUENCE [LARGE SCALE GENOMIC DNA]</scope>
    <source>
        <strain evidence="2">cv. O-4</strain>
    </source>
</reference>
<dbReference type="Proteomes" id="UP000187203">
    <property type="component" value="Unassembled WGS sequence"/>
</dbReference>
<sequence>MVGCFGNLYESIENLCDTYIQPTATKDSLLNPKVSLLPTIQYQKSANRAETSSSDGGGYVKGAVTYMVMDDLVVWPRSTISGITLINKFNIKDIRVLEERVIDMGMDQGGKLIQAALLSKTVLTDVFLGKKVSK</sequence>
<organism evidence="1 2">
    <name type="scientific">Corchorus olitorius</name>
    <dbReference type="NCBI Taxonomy" id="93759"/>
    <lineage>
        <taxon>Eukaryota</taxon>
        <taxon>Viridiplantae</taxon>
        <taxon>Streptophyta</taxon>
        <taxon>Embryophyta</taxon>
        <taxon>Tracheophyta</taxon>
        <taxon>Spermatophyta</taxon>
        <taxon>Magnoliopsida</taxon>
        <taxon>eudicotyledons</taxon>
        <taxon>Gunneridae</taxon>
        <taxon>Pentapetalae</taxon>
        <taxon>rosids</taxon>
        <taxon>malvids</taxon>
        <taxon>Malvales</taxon>
        <taxon>Malvaceae</taxon>
        <taxon>Grewioideae</taxon>
        <taxon>Apeibeae</taxon>
        <taxon>Corchorus</taxon>
    </lineage>
</organism>
<protein>
    <submittedName>
        <fullName evidence="1">Uncharacterized protein</fullName>
    </submittedName>
</protein>
<proteinExistence type="predicted"/>
<dbReference type="InterPro" id="IPR007750">
    <property type="entry name" value="DUF674"/>
</dbReference>
<evidence type="ECO:0000313" key="1">
    <source>
        <dbReference type="EMBL" id="OMP02660.1"/>
    </source>
</evidence>
<evidence type="ECO:0000313" key="2">
    <source>
        <dbReference type="Proteomes" id="UP000187203"/>
    </source>
</evidence>
<dbReference type="PANTHER" id="PTHR33103">
    <property type="entry name" value="OS01G0153900 PROTEIN"/>
    <property type="match status" value="1"/>
</dbReference>
<dbReference type="STRING" id="93759.A0A1R3K6F0"/>
<dbReference type="Pfam" id="PF05056">
    <property type="entry name" value="DUF674"/>
    <property type="match status" value="1"/>
</dbReference>
<gene>
    <name evidence="1" type="ORF">COLO4_10941</name>
</gene>
<name>A0A1R3K6F0_9ROSI</name>